<reference evidence="1 3" key="1">
    <citation type="submission" date="2015-05" db="EMBL/GenBank/DDBJ databases">
        <title>A genomic and transcriptomic approach to investigate the blue pigment phenotype in Pseudomonas fluorescens.</title>
        <authorList>
            <person name="Andreani N.A."/>
            <person name="Cardazzo B."/>
        </authorList>
    </citation>
    <scope>NUCLEOTIDE SEQUENCE [LARGE SCALE GENOMIC DNA]</scope>
    <source>
        <strain evidence="1 3">Ps_22</strain>
    </source>
</reference>
<dbReference type="EMBL" id="LCYA01000103">
    <property type="protein sequence ID" value="KWV86196.1"/>
    <property type="molecule type" value="Genomic_DNA"/>
</dbReference>
<organism evidence="1 3">
    <name type="scientific">Pseudomonas fluorescens</name>
    <dbReference type="NCBI Taxonomy" id="294"/>
    <lineage>
        <taxon>Bacteria</taxon>
        <taxon>Pseudomonadati</taxon>
        <taxon>Pseudomonadota</taxon>
        <taxon>Gammaproteobacteria</taxon>
        <taxon>Pseudomonadales</taxon>
        <taxon>Pseudomonadaceae</taxon>
        <taxon>Pseudomonas</taxon>
    </lineage>
</organism>
<comment type="caution">
    <text evidence="1">The sequence shown here is derived from an EMBL/GenBank/DDBJ whole genome shotgun (WGS) entry which is preliminary data.</text>
</comment>
<protein>
    <submittedName>
        <fullName evidence="1">Uncharacterized protein</fullName>
    </submittedName>
</protein>
<evidence type="ECO:0000313" key="3">
    <source>
        <dbReference type="Proteomes" id="UP000061348"/>
    </source>
</evidence>
<gene>
    <name evidence="2" type="ORF">C7A10_17485</name>
    <name evidence="1" type="ORF">PFLmoz3_04168</name>
</gene>
<dbReference type="PATRIC" id="fig|294.194.peg.4628"/>
<evidence type="ECO:0000313" key="2">
    <source>
        <dbReference type="EMBL" id="PRW90832.1"/>
    </source>
</evidence>
<dbReference type="Proteomes" id="UP000239731">
    <property type="component" value="Unassembled WGS sequence"/>
</dbReference>
<dbReference type="RefSeq" id="WP_060764745.1">
    <property type="nucleotide sequence ID" value="NZ_LCYA01000103.1"/>
</dbReference>
<reference evidence="2 4" key="2">
    <citation type="submission" date="2018-03" db="EMBL/GenBank/DDBJ databases">
        <title>Blue discolouration in mozzarella cheese caused by Pseudomonas fluorescens.</title>
        <authorList>
            <person name="Chiesa F."/>
            <person name="Dalmasso A."/>
            <person name="Lomonaco S."/>
        </authorList>
    </citation>
    <scope>NUCLEOTIDE SEQUENCE [LARGE SCALE GENOMIC DNA]</scope>
    <source>
        <strain evidence="2 4">11293</strain>
    </source>
</reference>
<evidence type="ECO:0000313" key="1">
    <source>
        <dbReference type="EMBL" id="KWV86196.1"/>
    </source>
</evidence>
<accession>A0A109LEL5</accession>
<evidence type="ECO:0000313" key="4">
    <source>
        <dbReference type="Proteomes" id="UP000239731"/>
    </source>
</evidence>
<proteinExistence type="predicted"/>
<dbReference type="EMBL" id="PVUH01000011">
    <property type="protein sequence ID" value="PRW90832.1"/>
    <property type="molecule type" value="Genomic_DNA"/>
</dbReference>
<name>A0A109LEL5_PSEFL</name>
<dbReference type="AlphaFoldDB" id="A0A109LEL5"/>
<dbReference type="Proteomes" id="UP000061348">
    <property type="component" value="Unassembled WGS sequence"/>
</dbReference>
<sequence length="113" mass="12563">MSNAYEFLSFDDLPAAEITENENTITLTAPAIPDVDAGQEVVFFVRTPLGKGIAVYLTLQQDRLNEPMEVKLDKSQLPKSKEWHVDYGAYVNKRAVHRSAVSYFPATTAANQS</sequence>